<dbReference type="InterPro" id="IPR016286">
    <property type="entry name" value="FUC_metazoa-typ"/>
</dbReference>
<dbReference type="RefSeq" id="WP_146682641.1">
    <property type="nucleotide sequence ID" value="NZ_CP019646.1"/>
</dbReference>
<keyword evidence="5" id="KW-0378">Hydrolase</keyword>
<evidence type="ECO:0000313" key="8">
    <source>
        <dbReference type="EMBL" id="AQQ70371.1"/>
    </source>
</evidence>
<dbReference type="InterPro" id="IPR017853">
    <property type="entry name" value="GH"/>
</dbReference>
<sequence>MQENKFIKDALDEFFIDRKFGVFIHWGLYSVLAGRWQGKTTPYIAEWIMKRERIPVKEYEKIASQFNPGNFDADEWVENIARSGARYMVVTAKHHEGFAMYHSKVSPFNVVDATEFGRDIIGELSIAAKKYGIKFCLYYSHDQDWHHPHGFGNDWDYRPQDQDFDVYFNEMVLPQVRELLTGYGSIGMIWFDTPFSIDKAKSRRLCDFVHELQPACLVNGRIGHDLGDFSEISDNGVPSTVVEQAWETPLTMNDSWGYKVDDNNWKKPQTLVRYLSGIVGKGGNCLLNIGPDGDGNIPEQSVEILDSIGSWLRINGDAVYGTHHNPFPVDYQWGTLTSRNNKLFLHVHRANGGKIILKGLKNSVLSVAYKNRELFFSQAQDSSGTLEIETPQDFDLEYPAVIRVEVDGKVEVDRSITQQGDNSVVLEAGIAVASGSDSQISISHLGTTNNWFDTNESLCWSFRVDNPGRFHINIVTIGERADGDPATPLEWEGGHKITVAVADKSLTGIITKDSEMENPVNSHFPLYITEIGEIDLNEPGEYEMRIRAKSIVNEKEIGFTLRSVILNPIKTEAYEYEQAECNSCLNR</sequence>
<dbReference type="PANTHER" id="PTHR10030:SF37">
    <property type="entry name" value="ALPHA-L-FUCOSIDASE-RELATED"/>
    <property type="match status" value="1"/>
</dbReference>
<keyword evidence="6" id="KW-0326">Glycosidase</keyword>
<dbReference type="OrthoDB" id="107551at2"/>
<dbReference type="PANTHER" id="PTHR10030">
    <property type="entry name" value="ALPHA-L-FUCOSIDASE"/>
    <property type="match status" value="1"/>
</dbReference>
<keyword evidence="4" id="KW-0732">Signal</keyword>
<dbReference type="GO" id="GO:0004560">
    <property type="term" value="F:alpha-L-fucosidase activity"/>
    <property type="evidence" value="ECO:0007669"/>
    <property type="project" value="InterPro"/>
</dbReference>
<feature type="domain" description="Glycoside hydrolase family 29 N-terminal" evidence="7">
    <location>
        <begin position="8"/>
        <end position="317"/>
    </location>
</feature>
<evidence type="ECO:0000256" key="6">
    <source>
        <dbReference type="ARBA" id="ARBA00023295"/>
    </source>
</evidence>
<dbReference type="Pfam" id="PF01120">
    <property type="entry name" value="Alpha_L_fucos"/>
    <property type="match status" value="1"/>
</dbReference>
<dbReference type="InterPro" id="IPR057739">
    <property type="entry name" value="Glyco_hydro_29_N"/>
</dbReference>
<dbReference type="GO" id="GO:0005764">
    <property type="term" value="C:lysosome"/>
    <property type="evidence" value="ECO:0007669"/>
    <property type="project" value="TreeGrafter"/>
</dbReference>
<dbReference type="InterPro" id="IPR000933">
    <property type="entry name" value="Glyco_hydro_29"/>
</dbReference>
<evidence type="ECO:0000256" key="2">
    <source>
        <dbReference type="ARBA" id="ARBA00007951"/>
    </source>
</evidence>
<evidence type="ECO:0000256" key="3">
    <source>
        <dbReference type="ARBA" id="ARBA00012662"/>
    </source>
</evidence>
<comment type="function">
    <text evidence="1">Alpha-L-fucosidase is responsible for hydrolyzing the alpha-1,6-linked fucose joined to the reducing-end N-acetylglucosamine of the carbohydrate moieties of glycoproteins.</text>
</comment>
<dbReference type="AlphaFoldDB" id="A0A1Q2MCE6"/>
<evidence type="ECO:0000256" key="5">
    <source>
        <dbReference type="ARBA" id="ARBA00022801"/>
    </source>
</evidence>
<dbReference type="EC" id="3.2.1.51" evidence="3"/>
<keyword evidence="9" id="KW-1185">Reference proteome</keyword>
<evidence type="ECO:0000256" key="4">
    <source>
        <dbReference type="ARBA" id="ARBA00022729"/>
    </source>
</evidence>
<dbReference type="SUPFAM" id="SSF51445">
    <property type="entry name" value="(Trans)glycosidases"/>
    <property type="match status" value="1"/>
</dbReference>
<protein>
    <recommendedName>
        <fullName evidence="3">alpha-L-fucosidase</fullName>
        <ecNumber evidence="3">3.2.1.51</ecNumber>
    </recommendedName>
</protein>
<gene>
    <name evidence="8" type="ORF">SMSP2_00717</name>
</gene>
<organism evidence="8 9">
    <name type="scientific">Limihaloglobus sulfuriphilus</name>
    <dbReference type="NCBI Taxonomy" id="1851148"/>
    <lineage>
        <taxon>Bacteria</taxon>
        <taxon>Pseudomonadati</taxon>
        <taxon>Planctomycetota</taxon>
        <taxon>Phycisphaerae</taxon>
        <taxon>Sedimentisphaerales</taxon>
        <taxon>Sedimentisphaeraceae</taxon>
        <taxon>Limihaloglobus</taxon>
    </lineage>
</organism>
<dbReference type="SMART" id="SM00812">
    <property type="entry name" value="Alpha_L_fucos"/>
    <property type="match status" value="1"/>
</dbReference>
<dbReference type="PRINTS" id="PR00741">
    <property type="entry name" value="GLHYDRLASE29"/>
</dbReference>
<dbReference type="KEGG" id="pbas:SMSP2_00717"/>
<comment type="similarity">
    <text evidence="2">Belongs to the glycosyl hydrolase 29 family.</text>
</comment>
<reference evidence="9" key="1">
    <citation type="submission" date="2017-02" db="EMBL/GenBank/DDBJ databases">
        <title>Comparative genomics and description of representatives of a novel lineage of planctomycetes thriving in anoxic sediments.</title>
        <authorList>
            <person name="Spring S."/>
            <person name="Bunk B."/>
            <person name="Sproer C."/>
        </authorList>
    </citation>
    <scope>NUCLEOTIDE SEQUENCE [LARGE SCALE GENOMIC DNA]</scope>
    <source>
        <strain evidence="9">SM-Chi-D1</strain>
    </source>
</reference>
<dbReference type="Gene3D" id="3.20.20.80">
    <property type="entry name" value="Glycosidases"/>
    <property type="match status" value="1"/>
</dbReference>
<evidence type="ECO:0000256" key="1">
    <source>
        <dbReference type="ARBA" id="ARBA00004071"/>
    </source>
</evidence>
<accession>A0A1Q2MCE6</accession>
<proteinExistence type="inferred from homology"/>
<dbReference type="STRING" id="1851148.SMSP2_00717"/>
<name>A0A1Q2MCE6_9BACT</name>
<dbReference type="Proteomes" id="UP000188181">
    <property type="component" value="Chromosome"/>
</dbReference>
<dbReference type="EMBL" id="CP019646">
    <property type="protein sequence ID" value="AQQ70371.1"/>
    <property type="molecule type" value="Genomic_DNA"/>
</dbReference>
<evidence type="ECO:0000313" key="9">
    <source>
        <dbReference type="Proteomes" id="UP000188181"/>
    </source>
</evidence>
<dbReference type="GO" id="GO:0006004">
    <property type="term" value="P:fucose metabolic process"/>
    <property type="evidence" value="ECO:0007669"/>
    <property type="project" value="InterPro"/>
</dbReference>
<dbReference type="GO" id="GO:0016139">
    <property type="term" value="P:glycoside catabolic process"/>
    <property type="evidence" value="ECO:0007669"/>
    <property type="project" value="TreeGrafter"/>
</dbReference>
<evidence type="ECO:0000259" key="7">
    <source>
        <dbReference type="Pfam" id="PF01120"/>
    </source>
</evidence>